<dbReference type="InterPro" id="IPR003838">
    <property type="entry name" value="ABC3_permease_C"/>
</dbReference>
<dbReference type="AlphaFoldDB" id="A0AAP2DKE0"/>
<feature type="transmembrane region" description="Helical" evidence="6">
    <location>
        <begin position="21"/>
        <end position="41"/>
    </location>
</feature>
<feature type="transmembrane region" description="Helical" evidence="6">
    <location>
        <begin position="427"/>
        <end position="450"/>
    </location>
</feature>
<name>A0AAP2DKE0_9BACT</name>
<evidence type="ECO:0000259" key="8">
    <source>
        <dbReference type="Pfam" id="PF12704"/>
    </source>
</evidence>
<proteinExistence type="predicted"/>
<feature type="transmembrane region" description="Helical" evidence="6">
    <location>
        <begin position="335"/>
        <end position="361"/>
    </location>
</feature>
<evidence type="ECO:0000313" key="9">
    <source>
        <dbReference type="EMBL" id="MBT1697129.1"/>
    </source>
</evidence>
<comment type="caution">
    <text evidence="9">The sequence shown here is derived from an EMBL/GenBank/DDBJ whole genome shotgun (WGS) entry which is preliminary data.</text>
</comment>
<evidence type="ECO:0000256" key="5">
    <source>
        <dbReference type="ARBA" id="ARBA00023136"/>
    </source>
</evidence>
<feature type="domain" description="MacB-like periplasmic core" evidence="8">
    <location>
        <begin position="20"/>
        <end position="247"/>
    </location>
</feature>
<gene>
    <name evidence="9" type="ORF">KK083_09600</name>
</gene>
<dbReference type="GO" id="GO:0022857">
    <property type="term" value="F:transmembrane transporter activity"/>
    <property type="evidence" value="ECO:0007669"/>
    <property type="project" value="TreeGrafter"/>
</dbReference>
<dbReference type="PANTHER" id="PTHR30572:SF18">
    <property type="entry name" value="ABC-TYPE MACROLIDE FAMILY EXPORT SYSTEM PERMEASE COMPONENT 2"/>
    <property type="match status" value="1"/>
</dbReference>
<keyword evidence="3 6" id="KW-0812">Transmembrane</keyword>
<comment type="subcellular location">
    <subcellularLocation>
        <location evidence="1">Cell membrane</location>
        <topology evidence="1">Multi-pass membrane protein</topology>
    </subcellularLocation>
</comment>
<feature type="domain" description="ABC3 transporter permease C-terminal" evidence="7">
    <location>
        <begin position="689"/>
        <end position="801"/>
    </location>
</feature>
<feature type="domain" description="ABC3 transporter permease C-terminal" evidence="7">
    <location>
        <begin position="294"/>
        <end position="410"/>
    </location>
</feature>
<protein>
    <submittedName>
        <fullName evidence="9">ABC transporter permease</fullName>
    </submittedName>
</protein>
<evidence type="ECO:0000256" key="6">
    <source>
        <dbReference type="SAM" id="Phobius"/>
    </source>
</evidence>
<organism evidence="9 10">
    <name type="scientific">Chryseosolibacter histidini</name>
    <dbReference type="NCBI Taxonomy" id="2782349"/>
    <lineage>
        <taxon>Bacteria</taxon>
        <taxon>Pseudomonadati</taxon>
        <taxon>Bacteroidota</taxon>
        <taxon>Cytophagia</taxon>
        <taxon>Cytophagales</taxon>
        <taxon>Chryseotaleaceae</taxon>
        <taxon>Chryseosolibacter</taxon>
    </lineage>
</organism>
<feature type="transmembrane region" description="Helical" evidence="6">
    <location>
        <begin position="738"/>
        <end position="757"/>
    </location>
</feature>
<dbReference type="Pfam" id="PF02687">
    <property type="entry name" value="FtsX"/>
    <property type="match status" value="2"/>
</dbReference>
<evidence type="ECO:0000259" key="7">
    <source>
        <dbReference type="Pfam" id="PF02687"/>
    </source>
</evidence>
<keyword evidence="4 6" id="KW-1133">Transmembrane helix</keyword>
<dbReference type="Proteomes" id="UP001319200">
    <property type="component" value="Unassembled WGS sequence"/>
</dbReference>
<evidence type="ECO:0000256" key="3">
    <source>
        <dbReference type="ARBA" id="ARBA00022692"/>
    </source>
</evidence>
<evidence type="ECO:0000256" key="1">
    <source>
        <dbReference type="ARBA" id="ARBA00004651"/>
    </source>
</evidence>
<evidence type="ECO:0000256" key="2">
    <source>
        <dbReference type="ARBA" id="ARBA00022475"/>
    </source>
</evidence>
<keyword evidence="5 6" id="KW-0472">Membrane</keyword>
<dbReference type="GO" id="GO:0005886">
    <property type="term" value="C:plasma membrane"/>
    <property type="evidence" value="ECO:0007669"/>
    <property type="project" value="UniProtKB-SubCell"/>
</dbReference>
<feature type="domain" description="MacB-like periplasmic core" evidence="8">
    <location>
        <begin position="466"/>
        <end position="609"/>
    </location>
</feature>
<accession>A0AAP2DKE0</accession>
<dbReference type="PANTHER" id="PTHR30572">
    <property type="entry name" value="MEMBRANE COMPONENT OF TRANSPORTER-RELATED"/>
    <property type="match status" value="1"/>
</dbReference>
<dbReference type="InterPro" id="IPR025857">
    <property type="entry name" value="MacB_PCD"/>
</dbReference>
<feature type="transmembrane region" description="Helical" evidence="6">
    <location>
        <begin position="684"/>
        <end position="705"/>
    </location>
</feature>
<reference evidence="9 10" key="1">
    <citation type="submission" date="2021-05" db="EMBL/GenBank/DDBJ databases">
        <title>A Polyphasic approach of four new species of the genus Ohtaekwangia: Ohtaekwangia histidinii sp. nov., Ohtaekwangia cretensis sp. nov., Ohtaekwangia indiensis sp. nov., Ohtaekwangia reichenbachii sp. nov. from diverse environment.</title>
        <authorList>
            <person name="Octaviana S."/>
        </authorList>
    </citation>
    <scope>NUCLEOTIDE SEQUENCE [LARGE SCALE GENOMIC DNA]</scope>
    <source>
        <strain evidence="9 10">PWU4</strain>
    </source>
</reference>
<feature type="transmembrane region" description="Helical" evidence="6">
    <location>
        <begin position="772"/>
        <end position="792"/>
    </location>
</feature>
<dbReference type="PROSITE" id="PS51257">
    <property type="entry name" value="PROKAR_LIPOPROTEIN"/>
    <property type="match status" value="1"/>
</dbReference>
<dbReference type="RefSeq" id="WP_254162880.1">
    <property type="nucleotide sequence ID" value="NZ_JAHESF010000007.1"/>
</dbReference>
<dbReference type="InterPro" id="IPR050250">
    <property type="entry name" value="Macrolide_Exporter_MacB"/>
</dbReference>
<evidence type="ECO:0000313" key="10">
    <source>
        <dbReference type="Proteomes" id="UP001319200"/>
    </source>
</evidence>
<feature type="transmembrane region" description="Helical" evidence="6">
    <location>
        <begin position="381"/>
        <end position="406"/>
    </location>
</feature>
<evidence type="ECO:0000256" key="4">
    <source>
        <dbReference type="ARBA" id="ARBA00022989"/>
    </source>
</evidence>
<keyword evidence="10" id="KW-1185">Reference proteome</keyword>
<dbReference type="EMBL" id="JAHESF010000007">
    <property type="protein sequence ID" value="MBT1697129.1"/>
    <property type="molecule type" value="Genomic_DNA"/>
</dbReference>
<sequence>MFKNYIMVAFRNIVRNKSYSFINVFGLSIGIACCLLLMLFIQDELSIDHQHAGIENLYRIVTHLKRGANAETLAACSPPIAMTIKAEVPEIEKSLRIVTPPDVTHFLIRHQLETFYETGGYAADSTLFDLFTFQFIEGTPVKALCYPNSVVITESLSRKLFRNDPALNQTISITQGGAPADYTITGVIRDIKRSHIQANFFFSITSPGGIAEFVRNSGEWAGQNFVPSYIRVHPGSNASEVERKMNEVLMKHGAEAVKAFGFSKTLSLEPVEDIYLKSVADKNPRIMYIYVIASLAIFILLIACINFINLSTAKAAKRANEIGVRKVMGAFRSALVAQLLGEVMVIVAISIVISTFLVVAALGFFNSLTGKGISLYDMSPISFLLLLIALTIITGLLAGGYPAFYMSSFQPAQVLKGKFKAGRSSGALRRSLVIFQFMIAITMGCVMFVISTQLRFIREKDLGFEPETIIVLPLRTEQDKKSYQALRGQLLQESIIKKVSGADYLPGHYWNDIVLYRQGATKEQGVGHSMNDVDYNFTDVLHMRMLAGRAFTDNLEAEQNNIIINEASAKALGFTPAQAIGQKLNQAIFTDASGAFIQYEITGVIANFHRQSLHEFIAPTFLKPRTPAEGDMFDHLVIKTTGSDLSRAIAYTESVWKKTASTPFEFSFLDQNLARLYTEDQRTFRVITVFTALAMLICCLGLYGLSSFIAESRFKEFGIRKVMGASIDQIIGLISRDFIKLVLMAILLAAPLSWYLMNEWLQRFAYKTEVDVFIFLYAGAGAMLIALVTVSFESLKAATRNPVKSLRNE</sequence>
<feature type="transmembrane region" description="Helical" evidence="6">
    <location>
        <begin position="287"/>
        <end position="308"/>
    </location>
</feature>
<dbReference type="Pfam" id="PF12704">
    <property type="entry name" value="MacB_PCD"/>
    <property type="match status" value="2"/>
</dbReference>
<keyword evidence="2" id="KW-1003">Cell membrane</keyword>